<comment type="pathway">
    <text evidence="6">tRNA modification; 5-methoxycarbonylmethyl-2-thiouridine-tRNA biosynthesis.</text>
</comment>
<dbReference type="GO" id="GO:0000049">
    <property type="term" value="F:tRNA binding"/>
    <property type="evidence" value="ECO:0007669"/>
    <property type="project" value="UniProtKB-UniRule"/>
</dbReference>
<dbReference type="InterPro" id="IPR014729">
    <property type="entry name" value="Rossmann-like_a/b/a_fold"/>
</dbReference>
<keyword evidence="4 6" id="KW-0819">tRNA processing</keyword>
<dbReference type="Proteomes" id="UP000785200">
    <property type="component" value="Unassembled WGS sequence"/>
</dbReference>
<dbReference type="Pfam" id="PF16503">
    <property type="entry name" value="zn-ribbon_14"/>
    <property type="match status" value="1"/>
</dbReference>
<dbReference type="EC" id="2.7.7.-" evidence="6"/>
<dbReference type="GO" id="GO:0002144">
    <property type="term" value="C:cytosolic tRNA wobble base thiouridylase complex"/>
    <property type="evidence" value="ECO:0007669"/>
    <property type="project" value="TreeGrafter"/>
</dbReference>
<keyword evidence="10" id="KW-1185">Reference proteome</keyword>
<name>A0A9P7AX78_9HELO</name>
<dbReference type="InterPro" id="IPR000541">
    <property type="entry name" value="Ncs6/Tuc1/Ctu1"/>
</dbReference>
<dbReference type="Pfam" id="PF01171">
    <property type="entry name" value="ATP_bind_3"/>
    <property type="match status" value="1"/>
</dbReference>
<dbReference type="CDD" id="cd01713">
    <property type="entry name" value="CTU1-like"/>
    <property type="match status" value="1"/>
</dbReference>
<evidence type="ECO:0000256" key="2">
    <source>
        <dbReference type="ARBA" id="ARBA00022555"/>
    </source>
</evidence>
<dbReference type="InterPro" id="IPR011063">
    <property type="entry name" value="TilS/TtcA_N"/>
</dbReference>
<comment type="subcellular location">
    <subcellularLocation>
        <location evidence="6">Cytoplasm</location>
    </subcellularLocation>
</comment>
<dbReference type="EMBL" id="VNKQ01000009">
    <property type="protein sequence ID" value="KAG0648854.1"/>
    <property type="molecule type" value="Genomic_DNA"/>
</dbReference>
<keyword evidence="5 6" id="KW-0694">RNA-binding</keyword>
<evidence type="ECO:0000259" key="8">
    <source>
        <dbReference type="Pfam" id="PF16503"/>
    </source>
</evidence>
<keyword evidence="3 6" id="KW-0808">Transferase</keyword>
<evidence type="ECO:0000256" key="1">
    <source>
        <dbReference type="ARBA" id="ARBA00022490"/>
    </source>
</evidence>
<comment type="function">
    <text evidence="6">Plays a central role in 2-thiolation of mcm(5)S(2)U at tRNA wobble positions of tRNA(Lys), tRNA(Glu) and tRNA(Gln). Directly binds tRNAs and probably acts by catalyzing adenylation of tRNAs, an intermediate required for 2-thiolation. It is unclear whether it acts as a sulfurtransferase that transfers sulfur from thiocarboxylated URM1 onto the uridine of tRNAs at wobble position. Prior mcm(5) tRNA modification by the elongator complex is required for 2-thiolation. May also be involved in protein urmylation.</text>
</comment>
<dbReference type="OrthoDB" id="198857at2759"/>
<feature type="domain" description="tRNA(Ile)-lysidine/2-thiocytidine synthase N-terminal" evidence="7">
    <location>
        <begin position="54"/>
        <end position="233"/>
    </location>
</feature>
<dbReference type="HAMAP" id="MF_03053">
    <property type="entry name" value="CTU1"/>
    <property type="match status" value="1"/>
</dbReference>
<dbReference type="PANTHER" id="PTHR11807:SF12">
    <property type="entry name" value="CYTOPLASMIC TRNA 2-THIOLATION PROTEIN 1"/>
    <property type="match status" value="1"/>
</dbReference>
<dbReference type="InterPro" id="IPR056369">
    <property type="entry name" value="CTU1-like_ATP-bd"/>
</dbReference>
<evidence type="ECO:0000313" key="10">
    <source>
        <dbReference type="Proteomes" id="UP000785200"/>
    </source>
</evidence>
<evidence type="ECO:0000259" key="7">
    <source>
        <dbReference type="Pfam" id="PF01171"/>
    </source>
</evidence>
<protein>
    <recommendedName>
        <fullName evidence="6">Cytoplasmic tRNA 2-thiolation protein 1</fullName>
        <ecNumber evidence="6">2.7.7.-</ecNumber>
    </recommendedName>
    <alternativeName>
        <fullName evidence="6">Cytoplasmic tRNA adenylyltransferase 1</fullName>
    </alternativeName>
</protein>
<sequence>MAPVPCAICKTSRALIIRPKNHQKLCKTCFIQVFEAEIHHTITSTSLFSPGDRIAIGASGGKDSTVLASVLKTLNERYNYGLELVLLSIDEGIKGYRDDSLETVKRNAVQYDMPLKIVGYDELYGWTMDQVVETIGKKGNCTYCGVFRRQALDRGAKMLGIKHVVTGHNADDVAETILMNLLRGDLPRLARSTSIVTGDETSDVRRSKPLKYAYEKEIVLYAHHKKLDYFTTECIYSPEAFRGSARSLIKNLERVRPSAILDVVRSGEDMAKLVPEEVTGVSHCKSQKVSLSSADGEDEGAGGCGTNGRSSGGEMADMEKNLQQNEDAVGREVDVTLLMSSDTNGQKHNRIEAKGRKPGRQEVGKKLVRQKLGTCTRCGYMSSQEICKACTLLEGLNKNRPKMEIEIGVEEEESSTLRRRMEGIAVAVG</sequence>
<keyword evidence="9" id="KW-0548">Nucleotidyltransferase</keyword>
<evidence type="ECO:0000256" key="5">
    <source>
        <dbReference type="ARBA" id="ARBA00022884"/>
    </source>
</evidence>
<evidence type="ECO:0000256" key="6">
    <source>
        <dbReference type="HAMAP-Rule" id="MF_03053"/>
    </source>
</evidence>
<evidence type="ECO:0000313" key="9">
    <source>
        <dbReference type="EMBL" id="KAG0648854.1"/>
    </source>
</evidence>
<evidence type="ECO:0000256" key="3">
    <source>
        <dbReference type="ARBA" id="ARBA00022679"/>
    </source>
</evidence>
<gene>
    <name evidence="6" type="primary">NCS6</name>
    <name evidence="6" type="synonym">CTU1</name>
    <name evidence="9" type="ORF">D0Z07_4691</name>
</gene>
<feature type="domain" description="Cytoplasmic tRNA 2-thiolation protein 1 C-terminal" evidence="8">
    <location>
        <begin position="373"/>
        <end position="404"/>
    </location>
</feature>
<accession>A0A9P7AX78</accession>
<evidence type="ECO:0000256" key="4">
    <source>
        <dbReference type="ARBA" id="ARBA00022694"/>
    </source>
</evidence>
<comment type="caution">
    <text evidence="9">The sequence shown here is derived from an EMBL/GenBank/DDBJ whole genome shotgun (WGS) entry which is preliminary data.</text>
</comment>
<dbReference type="SUPFAM" id="SSF52402">
    <property type="entry name" value="Adenine nucleotide alpha hydrolases-like"/>
    <property type="match status" value="1"/>
</dbReference>
<dbReference type="GO" id="GO:0002143">
    <property type="term" value="P:tRNA wobble position uridine thiolation"/>
    <property type="evidence" value="ECO:0007669"/>
    <property type="project" value="TreeGrafter"/>
</dbReference>
<dbReference type="GO" id="GO:0016779">
    <property type="term" value="F:nucleotidyltransferase activity"/>
    <property type="evidence" value="ECO:0007669"/>
    <property type="project" value="UniProtKB-UniRule"/>
</dbReference>
<dbReference type="InterPro" id="IPR020554">
    <property type="entry name" value="UPF0021_CS"/>
</dbReference>
<comment type="similarity">
    <text evidence="6">Belongs to the TtcA family. CTU1/NCS6/ATPBD3 subfamily.</text>
</comment>
<dbReference type="InterPro" id="IPR032442">
    <property type="entry name" value="CTU1_C"/>
</dbReference>
<dbReference type="PANTHER" id="PTHR11807">
    <property type="entry name" value="ATPASES OF THE PP SUPERFAMILY-RELATED"/>
    <property type="match status" value="1"/>
</dbReference>
<dbReference type="GO" id="GO:0032447">
    <property type="term" value="P:protein urmylation"/>
    <property type="evidence" value="ECO:0007669"/>
    <property type="project" value="UniProtKB-UniRule"/>
</dbReference>
<dbReference type="PROSITE" id="PS01263">
    <property type="entry name" value="UPF0021"/>
    <property type="match status" value="1"/>
</dbReference>
<reference evidence="9" key="1">
    <citation type="submission" date="2019-07" db="EMBL/GenBank/DDBJ databases">
        <title>Hyphodiscus hymeniophilus genome sequencing and assembly.</title>
        <authorList>
            <person name="Kramer G."/>
            <person name="Nodwell J."/>
        </authorList>
    </citation>
    <scope>NUCLEOTIDE SEQUENCE</scope>
    <source>
        <strain evidence="9">ATCC 34498</strain>
    </source>
</reference>
<dbReference type="AlphaFoldDB" id="A0A9P7AX78"/>
<proteinExistence type="inferred from homology"/>
<dbReference type="Gene3D" id="3.40.50.620">
    <property type="entry name" value="HUPs"/>
    <property type="match status" value="1"/>
</dbReference>
<keyword evidence="2 6" id="KW-0820">tRNA-binding</keyword>
<organism evidence="9 10">
    <name type="scientific">Hyphodiscus hymeniophilus</name>
    <dbReference type="NCBI Taxonomy" id="353542"/>
    <lineage>
        <taxon>Eukaryota</taxon>
        <taxon>Fungi</taxon>
        <taxon>Dikarya</taxon>
        <taxon>Ascomycota</taxon>
        <taxon>Pezizomycotina</taxon>
        <taxon>Leotiomycetes</taxon>
        <taxon>Helotiales</taxon>
        <taxon>Hyphodiscaceae</taxon>
        <taxon>Hyphodiscus</taxon>
    </lineage>
</organism>
<dbReference type="GO" id="GO:0005739">
    <property type="term" value="C:mitochondrion"/>
    <property type="evidence" value="ECO:0007669"/>
    <property type="project" value="TreeGrafter"/>
</dbReference>
<keyword evidence="1 6" id="KW-0963">Cytoplasm</keyword>
<dbReference type="FunFam" id="3.40.50.620:FF:000132">
    <property type="entry name" value="Cytoplasmic tRNA 2-thiolation protein 1"/>
    <property type="match status" value="1"/>
</dbReference>